<dbReference type="PANTHER" id="PTHR42743">
    <property type="entry name" value="AMINO-ACID AMINOTRANSFERASE"/>
    <property type="match status" value="1"/>
</dbReference>
<dbReference type="GO" id="GO:0008652">
    <property type="term" value="P:amino acid biosynthetic process"/>
    <property type="evidence" value="ECO:0007669"/>
    <property type="project" value="UniProtKB-ARBA"/>
</dbReference>
<accession>A0AAW4VWH6</accession>
<dbReference type="Pfam" id="PF01063">
    <property type="entry name" value="Aminotran_4"/>
    <property type="match status" value="1"/>
</dbReference>
<dbReference type="GeneID" id="98660853"/>
<proteinExistence type="inferred from homology"/>
<dbReference type="AlphaFoldDB" id="A0AAW4VWH6"/>
<evidence type="ECO:0000256" key="3">
    <source>
        <dbReference type="ARBA" id="ARBA00022898"/>
    </source>
</evidence>
<organism evidence="4 5">
    <name type="scientific">Agathobaculum butyriciproducens</name>
    <dbReference type="NCBI Taxonomy" id="1628085"/>
    <lineage>
        <taxon>Bacteria</taxon>
        <taxon>Bacillati</taxon>
        <taxon>Bacillota</taxon>
        <taxon>Clostridia</taxon>
        <taxon>Eubacteriales</taxon>
        <taxon>Butyricicoccaceae</taxon>
        <taxon>Agathobaculum</taxon>
    </lineage>
</organism>
<comment type="caution">
    <text evidence="4">The sequence shown here is derived from an EMBL/GenBank/DDBJ whole genome shotgun (WGS) entry which is preliminary data.</text>
</comment>
<dbReference type="InterPro" id="IPR036038">
    <property type="entry name" value="Aminotransferase-like"/>
</dbReference>
<comment type="cofactor">
    <cofactor evidence="1">
        <name>pyridoxal 5'-phosphate</name>
        <dbReference type="ChEBI" id="CHEBI:597326"/>
    </cofactor>
</comment>
<name>A0AAW4VWH6_9FIRM</name>
<dbReference type="InterPro" id="IPR001544">
    <property type="entry name" value="Aminotrans_IV"/>
</dbReference>
<dbReference type="RefSeq" id="WP_119190185.1">
    <property type="nucleotide sequence ID" value="NZ_DBEZNG010000154.1"/>
</dbReference>
<dbReference type="EMBL" id="JAJEPX010000028">
    <property type="protein sequence ID" value="MCC2177294.1"/>
    <property type="molecule type" value="Genomic_DNA"/>
</dbReference>
<evidence type="ECO:0000313" key="4">
    <source>
        <dbReference type="EMBL" id="MCC2177294.1"/>
    </source>
</evidence>
<dbReference type="InterPro" id="IPR043131">
    <property type="entry name" value="BCAT-like_N"/>
</dbReference>
<evidence type="ECO:0000313" key="5">
    <source>
        <dbReference type="Proteomes" id="UP001298753"/>
    </source>
</evidence>
<protein>
    <submittedName>
        <fullName evidence="4">Aminotransferase class IV</fullName>
    </submittedName>
</protein>
<keyword evidence="4" id="KW-0808">Transferase</keyword>
<evidence type="ECO:0000256" key="2">
    <source>
        <dbReference type="ARBA" id="ARBA00009320"/>
    </source>
</evidence>
<comment type="similarity">
    <text evidence="2">Belongs to the class-IV pyridoxal-phosphate-dependent aminotransferase family.</text>
</comment>
<gene>
    <name evidence="4" type="ORF">LKD22_09190</name>
</gene>
<sequence length="281" mass="31512">MKDIAYYNGKIGRIDEVQAPITDRGFYFGDGVYDAAMVNNKKIFELEDHLDRFYNSLKLLRIEPPMQRDELTKTLNELVSQLDSDAPHMLYWQSTRAVAHRMHAFPKGGKASLMAFSEPCGLDRQDHPYKLISVEDTRFLHCNIKTLNLIPNCMAMQQAVEAGCDEVVFHRGDRVTEGAHSGLAILKDGVFCTPPADNLILPSITRKHFLTLCDKLGVPTRIAPFTVDELKNADEVMILSTGTHCVGACELDGKPLGGKDPALLDKLQKAYQQWFNEETAK</sequence>
<dbReference type="GO" id="GO:0008483">
    <property type="term" value="F:transaminase activity"/>
    <property type="evidence" value="ECO:0007669"/>
    <property type="project" value="UniProtKB-KW"/>
</dbReference>
<keyword evidence="4" id="KW-0032">Aminotransferase</keyword>
<dbReference type="Proteomes" id="UP001298753">
    <property type="component" value="Unassembled WGS sequence"/>
</dbReference>
<dbReference type="SUPFAM" id="SSF56752">
    <property type="entry name" value="D-aminoacid aminotransferase-like PLP-dependent enzymes"/>
    <property type="match status" value="1"/>
</dbReference>
<keyword evidence="3" id="KW-0663">Pyridoxal phosphate</keyword>
<dbReference type="GO" id="GO:0046394">
    <property type="term" value="P:carboxylic acid biosynthetic process"/>
    <property type="evidence" value="ECO:0007669"/>
    <property type="project" value="UniProtKB-ARBA"/>
</dbReference>
<dbReference type="FunFam" id="3.20.10.10:FF:000002">
    <property type="entry name" value="D-alanine aminotransferase"/>
    <property type="match status" value="1"/>
</dbReference>
<dbReference type="Gene3D" id="3.20.10.10">
    <property type="entry name" value="D-amino Acid Aminotransferase, subunit A, domain 2"/>
    <property type="match status" value="1"/>
</dbReference>
<dbReference type="PANTHER" id="PTHR42743:SF11">
    <property type="entry name" value="AMINODEOXYCHORISMATE LYASE"/>
    <property type="match status" value="1"/>
</dbReference>
<evidence type="ECO:0000256" key="1">
    <source>
        <dbReference type="ARBA" id="ARBA00001933"/>
    </source>
</evidence>
<keyword evidence="5" id="KW-1185">Reference proteome</keyword>
<reference evidence="4 5" key="1">
    <citation type="submission" date="2021-10" db="EMBL/GenBank/DDBJ databases">
        <title>Anaerobic single-cell dispensing facilitates the cultivation of human gut bacteria.</title>
        <authorList>
            <person name="Afrizal A."/>
        </authorList>
    </citation>
    <scope>NUCLEOTIDE SEQUENCE [LARGE SCALE GENOMIC DNA]</scope>
    <source>
        <strain evidence="4 5">CLA-AA-H270</strain>
    </source>
</reference>
<dbReference type="Gene3D" id="3.30.470.10">
    <property type="match status" value="1"/>
</dbReference>
<dbReference type="InterPro" id="IPR050571">
    <property type="entry name" value="Class-IV_PLP-Dep_Aminotrnsfr"/>
</dbReference>
<dbReference type="InterPro" id="IPR043132">
    <property type="entry name" value="BCAT-like_C"/>
</dbReference>